<evidence type="ECO:0000313" key="3">
    <source>
        <dbReference type="Proteomes" id="UP001162480"/>
    </source>
</evidence>
<organism evidence="2 3">
    <name type="scientific">Octopus vulgaris</name>
    <name type="common">Common octopus</name>
    <dbReference type="NCBI Taxonomy" id="6645"/>
    <lineage>
        <taxon>Eukaryota</taxon>
        <taxon>Metazoa</taxon>
        <taxon>Spiralia</taxon>
        <taxon>Lophotrochozoa</taxon>
        <taxon>Mollusca</taxon>
        <taxon>Cephalopoda</taxon>
        <taxon>Coleoidea</taxon>
        <taxon>Octopodiformes</taxon>
        <taxon>Octopoda</taxon>
        <taxon>Incirrata</taxon>
        <taxon>Octopodidae</taxon>
        <taxon>Octopus</taxon>
    </lineage>
</organism>
<feature type="region of interest" description="Disordered" evidence="1">
    <location>
        <begin position="47"/>
        <end position="76"/>
    </location>
</feature>
<name>A0AA36BUJ3_OCTVU</name>
<dbReference type="AlphaFoldDB" id="A0AA36BUJ3"/>
<accession>A0AA36BUJ3</accession>
<dbReference type="EMBL" id="OX597838">
    <property type="protein sequence ID" value="CAI9740625.1"/>
    <property type="molecule type" value="Genomic_DNA"/>
</dbReference>
<keyword evidence="3" id="KW-1185">Reference proteome</keyword>
<gene>
    <name evidence="2" type="ORF">OCTVUL_1B010410</name>
</gene>
<proteinExistence type="predicted"/>
<evidence type="ECO:0000256" key="1">
    <source>
        <dbReference type="SAM" id="MobiDB-lite"/>
    </source>
</evidence>
<dbReference type="Proteomes" id="UP001162480">
    <property type="component" value="Chromosome 25"/>
</dbReference>
<reference evidence="2" key="1">
    <citation type="submission" date="2023-08" db="EMBL/GenBank/DDBJ databases">
        <authorList>
            <person name="Alioto T."/>
            <person name="Alioto T."/>
            <person name="Gomez Garrido J."/>
        </authorList>
    </citation>
    <scope>NUCLEOTIDE SEQUENCE</scope>
</reference>
<evidence type="ECO:0000313" key="2">
    <source>
        <dbReference type="EMBL" id="CAI9740625.1"/>
    </source>
</evidence>
<protein>
    <submittedName>
        <fullName evidence="2">Uncharacterized protein</fullName>
    </submittedName>
</protein>
<sequence>MKIRTHDSWIIRPAAAVIRNACSKTRRSTRRCGWTCDSFVRAIAERRFSQQPANTDTTTSSIPRPPPPLLRRPSLPLTQNEHQKVCEVNYTN</sequence>